<evidence type="ECO:0000256" key="1">
    <source>
        <dbReference type="SAM" id="Phobius"/>
    </source>
</evidence>
<name>A0A8D9BPB5_9HEMI</name>
<dbReference type="EMBL" id="HBUF01649312">
    <property type="protein sequence ID" value="CAG6786662.1"/>
    <property type="molecule type" value="Transcribed_RNA"/>
</dbReference>
<dbReference type="EMBL" id="HBUF01649311">
    <property type="protein sequence ID" value="CAG6786661.1"/>
    <property type="molecule type" value="Transcribed_RNA"/>
</dbReference>
<sequence>MLISQTLTYLRFQGHYKSLKVITPTYEKYLYDGQKWANHEPKLTEKISKLGPFVVISELHEMNYKKQKRRRKSTYKNAFVLSVEEVFLGFIPFEVYIRLVSQMNSYKLFHILIFLDS</sequence>
<keyword evidence="1" id="KW-0472">Membrane</keyword>
<dbReference type="AlphaFoldDB" id="A0A8D9BPB5"/>
<proteinExistence type="predicted"/>
<evidence type="ECO:0000313" key="2">
    <source>
        <dbReference type="EMBL" id="CAG6786662.1"/>
    </source>
</evidence>
<accession>A0A8D9BPB5</accession>
<reference evidence="2" key="1">
    <citation type="submission" date="2021-05" db="EMBL/GenBank/DDBJ databases">
        <authorList>
            <person name="Alioto T."/>
            <person name="Alioto T."/>
            <person name="Gomez Garrido J."/>
        </authorList>
    </citation>
    <scope>NUCLEOTIDE SEQUENCE</scope>
</reference>
<keyword evidence="1" id="KW-1133">Transmembrane helix</keyword>
<protein>
    <submittedName>
        <fullName evidence="2">Uncharacterized protein</fullName>
    </submittedName>
</protein>
<organism evidence="2">
    <name type="scientific">Cacopsylla melanoneura</name>
    <dbReference type="NCBI Taxonomy" id="428564"/>
    <lineage>
        <taxon>Eukaryota</taxon>
        <taxon>Metazoa</taxon>
        <taxon>Ecdysozoa</taxon>
        <taxon>Arthropoda</taxon>
        <taxon>Hexapoda</taxon>
        <taxon>Insecta</taxon>
        <taxon>Pterygota</taxon>
        <taxon>Neoptera</taxon>
        <taxon>Paraneoptera</taxon>
        <taxon>Hemiptera</taxon>
        <taxon>Sternorrhyncha</taxon>
        <taxon>Psylloidea</taxon>
        <taxon>Psyllidae</taxon>
        <taxon>Psyllinae</taxon>
        <taxon>Cacopsylla</taxon>
    </lineage>
</organism>
<feature type="transmembrane region" description="Helical" evidence="1">
    <location>
        <begin position="78"/>
        <end position="99"/>
    </location>
</feature>
<keyword evidence="1" id="KW-0812">Transmembrane</keyword>